<keyword evidence="15" id="KW-0482">Metalloprotease</keyword>
<feature type="binding site" evidence="23">
    <location>
        <position position="132"/>
    </location>
    <ligand>
        <name>Ca(2+)</name>
        <dbReference type="ChEBI" id="CHEBI:29108"/>
        <label>3</label>
    </ligand>
</feature>
<keyword evidence="10" id="KW-0732">Signal</keyword>
<dbReference type="PANTHER" id="PTHR10201:SF29">
    <property type="entry name" value="72 KDA TYPE IV COLLAGENASE"/>
    <property type="match status" value="1"/>
</dbReference>
<dbReference type="CDD" id="cd00062">
    <property type="entry name" value="FN2"/>
    <property type="match status" value="2"/>
</dbReference>
<dbReference type="PANTHER" id="PTHR10201">
    <property type="entry name" value="MATRIX METALLOPROTEINASE"/>
    <property type="match status" value="1"/>
</dbReference>
<dbReference type="InterPro" id="IPR018487">
    <property type="entry name" value="Hemopexin-like_repeat"/>
</dbReference>
<feature type="binding site" evidence="23">
    <location>
        <position position="102"/>
    </location>
    <ligand>
        <name>Zn(2+)</name>
        <dbReference type="ChEBI" id="CHEBI:29105"/>
        <label>1</label>
    </ligand>
</feature>
<dbReference type="PRINTS" id="PR00138">
    <property type="entry name" value="MATRIXIN"/>
</dbReference>
<dbReference type="InterPro" id="IPR021158">
    <property type="entry name" value="Pept_M10A_Zn_BS"/>
</dbReference>
<dbReference type="GO" id="GO:0008270">
    <property type="term" value="F:zinc ion binding"/>
    <property type="evidence" value="ECO:0007669"/>
    <property type="project" value="InterPro"/>
</dbReference>
<keyword evidence="31" id="KW-1185">Reference proteome</keyword>
<feature type="repeat" description="Hemopexin" evidence="28">
    <location>
        <begin position="392"/>
        <end position="436"/>
    </location>
</feature>
<evidence type="ECO:0000256" key="16">
    <source>
        <dbReference type="ARBA" id="ARBA00023105"/>
    </source>
</evidence>
<feature type="binding site" evidence="23">
    <location>
        <position position="135"/>
    </location>
    <ligand>
        <name>Ca(2+)</name>
        <dbReference type="ChEBI" id="CHEBI:29108"/>
        <label>3</label>
    </ligand>
</feature>
<dbReference type="GO" id="GO:0030574">
    <property type="term" value="P:collagen catabolic process"/>
    <property type="evidence" value="ECO:0007669"/>
    <property type="project" value="UniProtKB-KW"/>
</dbReference>
<dbReference type="Proteomes" id="UP000386466">
    <property type="component" value="Unassembled WGS sequence"/>
</dbReference>
<keyword evidence="17" id="KW-0865">Zymogen</keyword>
<feature type="binding site" evidence="23">
    <location>
        <position position="92"/>
    </location>
    <ligand>
        <name>Ca(2+)</name>
        <dbReference type="ChEBI" id="CHEBI:29108"/>
        <label>2</label>
    </ligand>
</feature>
<feature type="disulfide bond" evidence="27">
    <location>
        <begin position="171"/>
        <end position="198"/>
    </location>
</feature>
<feature type="disulfide bond" evidence="24">
    <location>
        <begin position="389"/>
        <end position="578"/>
    </location>
</feature>
<feature type="binding site" evidence="23">
    <location>
        <position position="109"/>
    </location>
    <ligand>
        <name>Ca(2+)</name>
        <dbReference type="ChEBI" id="CHEBI:29108"/>
        <label>3</label>
    </ligand>
</feature>
<dbReference type="InterPro" id="IPR033739">
    <property type="entry name" value="M10A_MMP"/>
</dbReference>
<evidence type="ECO:0000256" key="25">
    <source>
        <dbReference type="PIRSR" id="PIRSR621190-4"/>
    </source>
</evidence>
<dbReference type="SMART" id="SM00059">
    <property type="entry name" value="FN2"/>
    <property type="match status" value="2"/>
</dbReference>
<dbReference type="InterPro" id="IPR001818">
    <property type="entry name" value="Pept_M10_metallopeptidase"/>
</dbReference>
<feature type="binding site" evidence="23">
    <location>
        <position position="398"/>
    </location>
    <ligand>
        <name>Ca(2+)</name>
        <dbReference type="ChEBI" id="CHEBI:29108"/>
        <label>5</label>
    </ligand>
</feature>
<evidence type="ECO:0000256" key="7">
    <source>
        <dbReference type="ARBA" id="ARBA00022530"/>
    </source>
</evidence>
<evidence type="ECO:0000256" key="22">
    <source>
        <dbReference type="PIRSR" id="PIRSR001191-1"/>
    </source>
</evidence>
<feature type="repeat" description="Hemopexin" evidence="28">
    <location>
        <begin position="437"/>
        <end position="483"/>
    </location>
</feature>
<dbReference type="InterPro" id="IPR000585">
    <property type="entry name" value="Hemopexin-like_dom"/>
</dbReference>
<evidence type="ECO:0000256" key="18">
    <source>
        <dbReference type="ARBA" id="ARBA00023157"/>
    </source>
</evidence>
<dbReference type="CDD" id="cd04278">
    <property type="entry name" value="ZnMc_MMP"/>
    <property type="match status" value="1"/>
</dbReference>
<feature type="binding site" evidence="23">
    <location>
        <position position="396"/>
    </location>
    <ligand>
        <name>Ca(2+)</name>
        <dbReference type="ChEBI" id="CHEBI:29108"/>
        <label>4</label>
    </ligand>
</feature>
<feature type="binding site" evidence="23">
    <location>
        <position position="133"/>
    </location>
    <ligand>
        <name>Ca(2+)</name>
        <dbReference type="ChEBI" id="CHEBI:29108"/>
        <label>1</label>
    </ligand>
</feature>
<evidence type="ECO:0000256" key="14">
    <source>
        <dbReference type="ARBA" id="ARBA00022837"/>
    </source>
</evidence>
<feature type="binding site" evidence="23">
    <location>
        <position position="491"/>
    </location>
    <ligand>
        <name>Ca(2+)</name>
        <dbReference type="ChEBI" id="CHEBI:29108"/>
        <label>5</label>
    </ligand>
</feature>
<evidence type="ECO:0000313" key="31">
    <source>
        <dbReference type="Proteomes" id="UP000386466"/>
    </source>
</evidence>
<sequence length="578" mass="64236">MQKFFGLPQTGDLDQSTIETMRKPRCGNPDVANYNFFPRKPKWDKNQITYRIIGYTPDLDPETVDDAFARAFQVWSDVTPLRFSRIHDGEADIMINFGRWEHGDGYPFDGKDGLLAHAFAPGPGVGGDSHFDDDELWTLGEGQALFTMGGNADGQPCKFPFRFQGTSYDSCTTEGRTDGYRWCGTTEDYDRDKKYGFCPETAMSTVGGNSEGAPCVFPFTFLGNKHESCTSAGRSDGKMWCATTANYDDDRKWGFCPDQGTALRPLGRNTRCCPAPALETFLGPHPPLAWTSPPDTHLCCGLGLKLPDGSRWPGYSLFLVAAHEFGHAMGLEHSQDPGALMAPIYTYTKNFRLSHDDIKGIQELYGASPDIDTGTGPTPTLGPVTPEICKQDIVFDGISQIRGEIFFFKDRFIWRTVTPRSKPMGPLLVATFWPELPEKIDAVYEAPQEEKAVFFAGNEYWVYSASTLERGYPKPLTSLGLPPDVQRVDAAFNWSKNRKTYIFAGDKFWRAAGPTSSLREAPRTLSCAIMSEDGVVTTSLCLVPGHSYFFKGAYYLKLENQSLKSVKFGSIKSDWLGC</sequence>
<evidence type="ECO:0000256" key="1">
    <source>
        <dbReference type="ARBA" id="ARBA00000178"/>
    </source>
</evidence>
<dbReference type="PROSITE" id="PS51092">
    <property type="entry name" value="FN2_2"/>
    <property type="match status" value="2"/>
</dbReference>
<keyword evidence="12" id="KW-0378">Hydrolase</keyword>
<reference evidence="30 31" key="1">
    <citation type="submission" date="2019-01" db="EMBL/GenBank/DDBJ databases">
        <authorList>
            <person name="Alioto T."/>
            <person name="Alioto T."/>
        </authorList>
    </citation>
    <scope>NUCLEOTIDE SEQUENCE [LARGE SCALE GENOMIC DNA]</scope>
</reference>
<evidence type="ECO:0000256" key="13">
    <source>
        <dbReference type="ARBA" id="ARBA00022833"/>
    </source>
</evidence>
<feature type="binding site" evidence="23">
    <location>
        <position position="58"/>
    </location>
    <ligand>
        <name>Ca(2+)</name>
        <dbReference type="ChEBI" id="CHEBI:29108"/>
        <label>1</label>
    </ligand>
</feature>
<dbReference type="GO" id="GO:0048771">
    <property type="term" value="P:tissue remodeling"/>
    <property type="evidence" value="ECO:0007669"/>
    <property type="project" value="TreeGrafter"/>
</dbReference>
<dbReference type="CDD" id="cd00094">
    <property type="entry name" value="HX"/>
    <property type="match status" value="1"/>
</dbReference>
<dbReference type="PROSITE" id="PS00546">
    <property type="entry name" value="CYSTEINE_SWITCH"/>
    <property type="match status" value="1"/>
</dbReference>
<dbReference type="PROSITE" id="PS51642">
    <property type="entry name" value="HEMOPEXIN_2"/>
    <property type="match status" value="4"/>
</dbReference>
<dbReference type="GO" id="GO:0031012">
    <property type="term" value="C:extracellular matrix"/>
    <property type="evidence" value="ECO:0007669"/>
    <property type="project" value="InterPro"/>
</dbReference>
<dbReference type="GO" id="GO:0006508">
    <property type="term" value="P:proteolysis"/>
    <property type="evidence" value="ECO:0007669"/>
    <property type="project" value="UniProtKB-KW"/>
</dbReference>
<feature type="binding site" evidence="23">
    <location>
        <position position="110"/>
    </location>
    <ligand>
        <name>Ca(2+)</name>
        <dbReference type="ChEBI" id="CHEBI:29108"/>
        <label>3</label>
    </ligand>
</feature>
<keyword evidence="7" id="KW-0272">Extracellular matrix</keyword>
<dbReference type="PIRSF" id="PIRSF001191">
    <property type="entry name" value="Peptidase_M10A_matrix"/>
    <property type="match status" value="1"/>
</dbReference>
<name>A0A485MWK9_LYNPA</name>
<feature type="binding site" evidence="23">
    <location>
        <position position="128"/>
    </location>
    <ligand>
        <name>Ca(2+)</name>
        <dbReference type="ChEBI" id="CHEBI:29108"/>
        <label>2</label>
    </ligand>
</feature>
<dbReference type="GO" id="GO:0030198">
    <property type="term" value="P:extracellular matrix organization"/>
    <property type="evidence" value="ECO:0007669"/>
    <property type="project" value="TreeGrafter"/>
</dbReference>
<dbReference type="FunFam" id="2.110.10.10:FF:000002">
    <property type="entry name" value="Matrix metallopeptidase 3"/>
    <property type="match status" value="1"/>
</dbReference>
<dbReference type="SMART" id="SM00235">
    <property type="entry name" value="ZnMc"/>
    <property type="match status" value="1"/>
</dbReference>
<dbReference type="Pfam" id="PF00045">
    <property type="entry name" value="Hemopexin"/>
    <property type="match status" value="3"/>
</dbReference>
<dbReference type="InterPro" id="IPR036375">
    <property type="entry name" value="Hemopexin-like_dom_sf"/>
</dbReference>
<organism evidence="30 31">
    <name type="scientific">Lynx pardinus</name>
    <name type="common">Iberian lynx</name>
    <name type="synonym">Felis pardina</name>
    <dbReference type="NCBI Taxonomy" id="191816"/>
    <lineage>
        <taxon>Eukaryota</taxon>
        <taxon>Metazoa</taxon>
        <taxon>Chordata</taxon>
        <taxon>Craniata</taxon>
        <taxon>Vertebrata</taxon>
        <taxon>Euteleostomi</taxon>
        <taxon>Mammalia</taxon>
        <taxon>Eutheria</taxon>
        <taxon>Laurasiatheria</taxon>
        <taxon>Carnivora</taxon>
        <taxon>Feliformia</taxon>
        <taxon>Felidae</taxon>
        <taxon>Felinae</taxon>
        <taxon>Lynx</taxon>
    </lineage>
</organism>
<keyword evidence="16" id="KW-0177">Collagen degradation</keyword>
<comment type="subunit">
    <text evidence="19">Interacts (via the C-terminal hemopexin-like domains-containing region) with the integrin alpha-V/beta-3; the interaction promotes vascular invasion in angiogenic vessels and melamoma cells. Interacts (via the C-terminal PEX domain) with TIMP2 (via the C-terminal); the interaction inhibits the degradation activity. Interacts with GSK3B.</text>
</comment>
<evidence type="ECO:0000256" key="6">
    <source>
        <dbReference type="ARBA" id="ARBA00022525"/>
    </source>
</evidence>
<feature type="short sequence motif" description="Cysteine switch" evidence="26">
    <location>
        <begin position="24"/>
        <end position="31"/>
    </location>
</feature>
<dbReference type="Pfam" id="PF00040">
    <property type="entry name" value="fn2"/>
    <property type="match status" value="2"/>
</dbReference>
<dbReference type="InterPro" id="IPR021190">
    <property type="entry name" value="Pept_M10A"/>
</dbReference>
<feature type="repeat" description="Hemopexin" evidence="28">
    <location>
        <begin position="485"/>
        <end position="527"/>
    </location>
</feature>
<evidence type="ECO:0000259" key="29">
    <source>
        <dbReference type="PROSITE" id="PS51092"/>
    </source>
</evidence>
<feature type="modified residue" description="Phosphotyrosine; by PKDCC" evidence="25">
    <location>
        <position position="472"/>
    </location>
</feature>
<dbReference type="Gene3D" id="2.10.10.10">
    <property type="entry name" value="Fibronectin, type II, collagen-binding"/>
    <property type="match status" value="2"/>
</dbReference>
<dbReference type="PROSITE" id="PS00023">
    <property type="entry name" value="FN2_1"/>
    <property type="match status" value="1"/>
</dbReference>
<dbReference type="SUPFAM" id="SSF50923">
    <property type="entry name" value="Hemopexin-like domain"/>
    <property type="match status" value="1"/>
</dbReference>
<feature type="binding site" evidence="23">
    <location>
        <position position="130"/>
    </location>
    <ligand>
        <name>Zn(2+)</name>
        <dbReference type="ChEBI" id="CHEBI:29105"/>
        <label>1</label>
    </ligand>
</feature>
<feature type="domain" description="Fibronectin type-II" evidence="29">
    <location>
        <begin position="152"/>
        <end position="200"/>
    </location>
</feature>
<evidence type="ECO:0000256" key="15">
    <source>
        <dbReference type="ARBA" id="ARBA00023049"/>
    </source>
</evidence>
<feature type="binding site" evidence="23">
    <location>
        <position position="104"/>
    </location>
    <ligand>
        <name>Zn(2+)</name>
        <dbReference type="ChEBI" id="CHEBI:29105"/>
        <label>1</label>
    </ligand>
</feature>
<accession>A0A485MWK9</accession>
<keyword evidence="18 24" id="KW-1015">Disulfide bond</keyword>
<dbReference type="PRINTS" id="PR00013">
    <property type="entry name" value="FNTYPEII"/>
</dbReference>
<dbReference type="InterPro" id="IPR006026">
    <property type="entry name" value="Peptidase_Metallo"/>
</dbReference>
<feature type="binding site" evidence="23">
    <location>
        <position position="117"/>
    </location>
    <ligand>
        <name>Zn(2+)</name>
        <dbReference type="ChEBI" id="CHEBI:29105"/>
        <label>1</label>
    </ligand>
</feature>
<keyword evidence="6" id="KW-0964">Secreted</keyword>
<dbReference type="InterPro" id="IPR024079">
    <property type="entry name" value="MetalloPept_cat_dom_sf"/>
</dbReference>
<keyword evidence="14 23" id="KW-0106">Calcium</keyword>
<feature type="binding site" evidence="23">
    <location>
        <position position="135"/>
    </location>
    <ligand>
        <name>Ca(2+)</name>
        <dbReference type="ChEBI" id="CHEBI:29108"/>
        <label>1</label>
    </ligand>
</feature>
<dbReference type="FunFam" id="2.10.10.10:FF:000001">
    <property type="entry name" value="Fibronectin 1a isoform 1"/>
    <property type="match status" value="2"/>
</dbReference>
<feature type="binding site" evidence="23">
    <location>
        <position position="126"/>
    </location>
    <ligand>
        <name>Ca(2+)</name>
        <dbReference type="ChEBI" id="CHEBI:29108"/>
        <label>2</label>
    </ligand>
</feature>
<protein>
    <recommendedName>
        <fullName evidence="5">72 kDa type IV collagenase</fullName>
        <ecNumber evidence="4">3.4.24.24</ecNumber>
    </recommendedName>
    <alternativeName>
        <fullName evidence="20">72 kDa gelatinase</fullName>
    </alternativeName>
    <alternativeName>
        <fullName evidence="21">Matrix metalloproteinase-2</fullName>
    </alternativeName>
</protein>
<evidence type="ECO:0000256" key="20">
    <source>
        <dbReference type="ARBA" id="ARBA00029967"/>
    </source>
</evidence>
<evidence type="ECO:0000256" key="27">
    <source>
        <dbReference type="PROSITE-ProRule" id="PRU00479"/>
    </source>
</evidence>
<evidence type="ECO:0000256" key="3">
    <source>
        <dbReference type="ARBA" id="ARBA00010370"/>
    </source>
</evidence>
<evidence type="ECO:0000256" key="17">
    <source>
        <dbReference type="ARBA" id="ARBA00023145"/>
    </source>
</evidence>
<dbReference type="Gene3D" id="3.40.390.10">
    <property type="entry name" value="Collagenase (Catalytic Domain)"/>
    <property type="match status" value="2"/>
</dbReference>
<feature type="active site" evidence="22">
    <location>
        <position position="324"/>
    </location>
</feature>
<evidence type="ECO:0000256" key="26">
    <source>
        <dbReference type="PIRSR" id="PIRSR621190-5"/>
    </source>
</evidence>
<feature type="domain" description="Fibronectin type-II" evidence="29">
    <location>
        <begin position="210"/>
        <end position="258"/>
    </location>
</feature>
<feature type="disulfide bond" evidence="27">
    <location>
        <begin position="229"/>
        <end position="256"/>
    </location>
</feature>
<feature type="disulfide bond" evidence="27">
    <location>
        <begin position="215"/>
        <end position="241"/>
    </location>
</feature>
<feature type="disulfide bond" evidence="27">
    <location>
        <begin position="157"/>
        <end position="183"/>
    </location>
</feature>
<dbReference type="Pfam" id="PF00413">
    <property type="entry name" value="Peptidase_M10"/>
    <property type="match status" value="1"/>
</dbReference>
<dbReference type="SMART" id="SM00120">
    <property type="entry name" value="HX"/>
    <property type="match status" value="4"/>
</dbReference>
<dbReference type="SUPFAM" id="SSF55486">
    <property type="entry name" value="Metalloproteases ('zincins'), catalytic domain"/>
    <property type="match status" value="1"/>
</dbReference>
<dbReference type="GO" id="GO:0004222">
    <property type="term" value="F:metalloendopeptidase activity"/>
    <property type="evidence" value="ECO:0007669"/>
    <property type="project" value="UniProtKB-EC"/>
</dbReference>
<dbReference type="AlphaFoldDB" id="A0A485MWK9"/>
<feature type="binding site" evidence="23">
    <location>
        <position position="114"/>
    </location>
    <ligand>
        <name>Ca(2+)</name>
        <dbReference type="ChEBI" id="CHEBI:29108"/>
        <label>3</label>
    </ligand>
</feature>
<comment type="catalytic activity">
    <reaction evidence="1">
        <text>Cleavage of gelatin type I and collagen types IV, V, VII, X. Cleaves the collagen-like sequence Pro-Gln-Gly-|-Ile-Ala-Gly-Gln.</text>
        <dbReference type="EC" id="3.4.24.24"/>
    </reaction>
</comment>
<evidence type="ECO:0000256" key="19">
    <source>
        <dbReference type="ARBA" id="ARBA00026006"/>
    </source>
</evidence>
<proteinExistence type="inferred from homology"/>
<evidence type="ECO:0000256" key="4">
    <source>
        <dbReference type="ARBA" id="ARBA00012372"/>
    </source>
</evidence>
<dbReference type="EMBL" id="CAAGRJ010006182">
    <property type="protein sequence ID" value="VFV24186.1"/>
    <property type="molecule type" value="Genomic_DNA"/>
</dbReference>
<dbReference type="InterPro" id="IPR000562">
    <property type="entry name" value="FN_type2_dom"/>
</dbReference>
<evidence type="ECO:0000256" key="2">
    <source>
        <dbReference type="ARBA" id="ARBA00004498"/>
    </source>
</evidence>
<feature type="binding site" evidence="23">
    <location>
        <position position="441"/>
    </location>
    <ligand>
        <name>Ca(2+)</name>
        <dbReference type="ChEBI" id="CHEBI:29108"/>
        <label>4</label>
    </ligand>
</feature>
<feature type="repeat" description="Hemopexin" evidence="28">
    <location>
        <begin position="533"/>
        <end position="578"/>
    </location>
</feature>
<evidence type="ECO:0000256" key="28">
    <source>
        <dbReference type="PROSITE-ProRule" id="PRU01011"/>
    </source>
</evidence>
<dbReference type="GO" id="GO:0001666">
    <property type="term" value="P:response to hypoxia"/>
    <property type="evidence" value="ECO:0007669"/>
    <property type="project" value="TreeGrafter"/>
</dbReference>
<dbReference type="Gene3D" id="2.110.10.10">
    <property type="entry name" value="Hemopexin-like domain"/>
    <property type="match status" value="1"/>
</dbReference>
<comment type="cofactor">
    <cofactor evidence="23">
        <name>Ca(2+)</name>
        <dbReference type="ChEBI" id="CHEBI:29108"/>
    </cofactor>
    <text evidence="23">Can bind about 5 Ca(2+) ions per subunit.</text>
</comment>
<evidence type="ECO:0000256" key="24">
    <source>
        <dbReference type="PIRSR" id="PIRSR621190-3"/>
    </source>
</evidence>
<gene>
    <name evidence="30" type="ORF">LYPA_23C016601</name>
</gene>
<keyword evidence="9 23" id="KW-0479">Metal-binding</keyword>
<comment type="cofactor">
    <cofactor evidence="23">
        <name>Zn(2+)</name>
        <dbReference type="ChEBI" id="CHEBI:29105"/>
    </cofactor>
    <text evidence="23">Binds 2 Zn(2+) ions per subunit.</text>
</comment>
<comment type="subcellular location">
    <subcellularLocation>
        <location evidence="2">Secreted</location>
        <location evidence="2">Extracellular space</location>
        <location evidence="2">Extracellular matrix</location>
    </subcellularLocation>
</comment>
<evidence type="ECO:0000256" key="8">
    <source>
        <dbReference type="ARBA" id="ARBA00022670"/>
    </source>
</evidence>
<dbReference type="FunFam" id="3.40.390.10:FF:000010">
    <property type="entry name" value="72 kDa type IV collagenase"/>
    <property type="match status" value="1"/>
</dbReference>
<evidence type="ECO:0000256" key="9">
    <source>
        <dbReference type="ARBA" id="ARBA00022723"/>
    </source>
</evidence>
<dbReference type="SUPFAM" id="SSF47090">
    <property type="entry name" value="PGBD-like"/>
    <property type="match status" value="1"/>
</dbReference>
<keyword evidence="8" id="KW-0645">Protease</keyword>
<evidence type="ECO:0000256" key="10">
    <source>
        <dbReference type="ARBA" id="ARBA00022729"/>
    </source>
</evidence>
<dbReference type="GO" id="GO:0005615">
    <property type="term" value="C:extracellular space"/>
    <property type="evidence" value="ECO:0007669"/>
    <property type="project" value="TreeGrafter"/>
</dbReference>
<dbReference type="InterPro" id="IPR036365">
    <property type="entry name" value="PGBD-like_sf"/>
</dbReference>
<evidence type="ECO:0000256" key="12">
    <source>
        <dbReference type="ARBA" id="ARBA00022801"/>
    </source>
</evidence>
<evidence type="ECO:0000256" key="5">
    <source>
        <dbReference type="ARBA" id="ARBA00021167"/>
    </source>
</evidence>
<evidence type="ECO:0000256" key="11">
    <source>
        <dbReference type="ARBA" id="ARBA00022737"/>
    </source>
</evidence>
<dbReference type="SUPFAM" id="SSF57440">
    <property type="entry name" value="Kringle-like"/>
    <property type="match status" value="2"/>
</dbReference>
<keyword evidence="13 23" id="KW-0862">Zinc</keyword>
<dbReference type="InterPro" id="IPR013806">
    <property type="entry name" value="Kringle-like"/>
</dbReference>
<feature type="binding site" description="in inhibited form" evidence="23">
    <location>
        <position position="26"/>
    </location>
    <ligand>
        <name>Zn(2+)</name>
        <dbReference type="ChEBI" id="CHEBI:29105"/>
        <label>2</label>
        <note>catalytic</note>
    </ligand>
</feature>
<evidence type="ECO:0000313" key="30">
    <source>
        <dbReference type="EMBL" id="VFV24186.1"/>
    </source>
</evidence>
<evidence type="ECO:0000256" key="23">
    <source>
        <dbReference type="PIRSR" id="PIRSR621190-2"/>
    </source>
</evidence>
<comment type="similarity">
    <text evidence="3">Belongs to the peptidase M10A family.</text>
</comment>
<dbReference type="EC" id="3.4.24.24" evidence="4"/>
<evidence type="ECO:0000256" key="21">
    <source>
        <dbReference type="ARBA" id="ARBA00030021"/>
    </source>
</evidence>
<keyword evidence="11" id="KW-0677">Repeat</keyword>
<dbReference type="InterPro" id="IPR036943">
    <property type="entry name" value="FN_type2_sf"/>
</dbReference>